<dbReference type="OrthoDB" id="9793254at2"/>
<evidence type="ECO:0000259" key="1">
    <source>
        <dbReference type="Pfam" id="PF01814"/>
    </source>
</evidence>
<name>A0A386HMI9_9BACT</name>
<reference evidence="2 3" key="1">
    <citation type="submission" date="2018-09" db="EMBL/GenBank/DDBJ databases">
        <title>Arachidicoccus sp. nov., a bacterium isolated from soil.</title>
        <authorList>
            <person name="Weon H.-Y."/>
            <person name="Kwon S.-W."/>
            <person name="Lee S.A."/>
        </authorList>
    </citation>
    <scope>NUCLEOTIDE SEQUENCE [LARGE SCALE GENOMIC DNA]</scope>
    <source>
        <strain evidence="2 3">KIS59-12</strain>
    </source>
</reference>
<organism evidence="2 3">
    <name type="scientific">Arachidicoccus soli</name>
    <dbReference type="NCBI Taxonomy" id="2341117"/>
    <lineage>
        <taxon>Bacteria</taxon>
        <taxon>Pseudomonadati</taxon>
        <taxon>Bacteroidota</taxon>
        <taxon>Chitinophagia</taxon>
        <taxon>Chitinophagales</taxon>
        <taxon>Chitinophagaceae</taxon>
        <taxon>Arachidicoccus</taxon>
    </lineage>
</organism>
<dbReference type="RefSeq" id="WP_119985890.1">
    <property type="nucleotide sequence ID" value="NZ_CP032489.1"/>
</dbReference>
<feature type="domain" description="Hemerythrin-like" evidence="1">
    <location>
        <begin position="39"/>
        <end position="125"/>
    </location>
</feature>
<dbReference type="Pfam" id="PF01814">
    <property type="entry name" value="Hemerythrin"/>
    <property type="match status" value="1"/>
</dbReference>
<evidence type="ECO:0000313" key="2">
    <source>
        <dbReference type="EMBL" id="AYD47117.1"/>
    </source>
</evidence>
<evidence type="ECO:0000313" key="3">
    <source>
        <dbReference type="Proteomes" id="UP000266118"/>
    </source>
</evidence>
<dbReference type="EMBL" id="CP032489">
    <property type="protein sequence ID" value="AYD47117.1"/>
    <property type="molecule type" value="Genomic_DNA"/>
</dbReference>
<dbReference type="InterPro" id="IPR012312">
    <property type="entry name" value="Hemerythrin-like"/>
</dbReference>
<dbReference type="KEGG" id="ark:D6B99_05515"/>
<proteinExistence type="predicted"/>
<keyword evidence="3" id="KW-1185">Reference proteome</keyword>
<sequence length="159" mass="19042">MPRKPIKRSPQILPLSREHHFSLLFCWKLRQGIKRTIEEARIVKYIDYFFHHFILPHFNEEENTLFYLLQDEKVDKALKEHISIKELANSILNAQTNTSNAQIEELANLVEMHTRYEERDLFPYIEERLSLAQLNEVGRKLGQSEILADNFEDEFWITK</sequence>
<accession>A0A386HMI9</accession>
<dbReference type="AlphaFoldDB" id="A0A386HMI9"/>
<dbReference type="Gene3D" id="1.20.120.520">
    <property type="entry name" value="nmb1532 protein domain like"/>
    <property type="match status" value="1"/>
</dbReference>
<protein>
    <submittedName>
        <fullName evidence="2">Hemerythrin domain-containing protein</fullName>
    </submittedName>
</protein>
<gene>
    <name evidence="2" type="ORF">D6B99_05515</name>
</gene>
<dbReference type="Proteomes" id="UP000266118">
    <property type="component" value="Chromosome"/>
</dbReference>